<dbReference type="GO" id="GO:0001665">
    <property type="term" value="F:alpha-N-acetylgalactosaminide alpha-2,6-sialyltransferase activity"/>
    <property type="evidence" value="ECO:0007669"/>
    <property type="project" value="TreeGrafter"/>
</dbReference>
<accession>A0A4D9ELG7</accession>
<protein>
    <recommendedName>
        <fullName evidence="19">alpha-N-acetylneuraminyl-2,3-beta-galactosyl-1,3-N-acetylgalactosaminide6-alpha-sialyltransferase</fullName>
        <ecNumber evidence="19">2.4.3.7</ecNumber>
    </recommendedName>
</protein>
<comment type="subcellular location">
    <subcellularLocation>
        <location evidence="1">Golgi apparatus membrane</location>
        <topology evidence="1">Single-pass type II membrane protein</topology>
    </subcellularLocation>
</comment>
<dbReference type="FunFam" id="3.90.1480.20:FF:000008">
    <property type="entry name" value="ST6 N-acetylgalactosaminide alpha-2,6-sialyltransferase 3"/>
    <property type="match status" value="1"/>
</dbReference>
<comment type="caution">
    <text evidence="21">The sequence shown here is derived from an EMBL/GenBank/DDBJ whole genome shotgun (WGS) entry which is preliminary data.</text>
</comment>
<sequence>MKPHSTPARQGAVPESQDKPVADKTLKLKTLVHLFLTLVILSACTVLYILLCLQLRWLSYQRLEEHKRPLVTVSGALSFEGYSRVPDGKPLVRAQCRQCALVSSSGQMLGSRLGKEIDRMECVLRMNQAPTNGYEEDVGTKSTIRVVSHTSIPLLLRNQSYFFKQSRETIYIVWGPMRKMSWEKGGLTYRTLQEVKEMYPSLQIYTLTERMMAYCDEVFQDETGKNRMKSGSFLSTGWFTMILAMELCEQIFVFGMVSDSYCREKNHPRVPYHYFEKGKLDECRMYLAHERAPRGGHRFITEKTVFSHWAKTRNIVFNHTSWVGG</sequence>
<dbReference type="PANTHER" id="PTHR45906:SF4">
    <property type="entry name" value="ALPHA-N-ACETYL-NEURAMINYL-2,3-BETA-GALACTOSYL-1,3-N-ACETYL-GALACTOSAMINIDE ALPHA-2,6-SIALYLTRANSFERASE"/>
    <property type="match status" value="1"/>
</dbReference>
<dbReference type="InterPro" id="IPR001675">
    <property type="entry name" value="Glyco_trans_29"/>
</dbReference>
<keyword evidence="8" id="KW-0735">Signal-anchor</keyword>
<dbReference type="EC" id="2.4.3.7" evidence="19"/>
<evidence type="ECO:0000256" key="14">
    <source>
        <dbReference type="ARBA" id="ARBA00023157"/>
    </source>
</evidence>
<keyword evidence="12" id="KW-0443">Lipid metabolism</keyword>
<evidence type="ECO:0000256" key="15">
    <source>
        <dbReference type="ARBA" id="ARBA00023180"/>
    </source>
</evidence>
<evidence type="ECO:0000313" key="21">
    <source>
        <dbReference type="EMBL" id="TFK08348.1"/>
    </source>
</evidence>
<comment type="similarity">
    <text evidence="4">Belongs to the glycosyltransferase 29 family.</text>
</comment>
<dbReference type="STRING" id="55544.A0A4D9ELG7"/>
<keyword evidence="5 21" id="KW-0328">Glycosyltransferase</keyword>
<comment type="pathway">
    <text evidence="3">Glycolipid biosynthesis.</text>
</comment>
<evidence type="ECO:0000256" key="10">
    <source>
        <dbReference type="ARBA" id="ARBA00022989"/>
    </source>
</evidence>
<reference evidence="21 22" key="2">
    <citation type="submission" date="2019-04" db="EMBL/GenBank/DDBJ databases">
        <title>The genome sequence of big-headed turtle.</title>
        <authorList>
            <person name="Gong S."/>
        </authorList>
    </citation>
    <scope>NUCLEOTIDE SEQUENCE [LARGE SCALE GENOMIC DNA]</scope>
    <source>
        <strain evidence="21">DO16091913</strain>
        <tissue evidence="21">Muscle</tissue>
    </source>
</reference>
<keyword evidence="14" id="KW-1015">Disulfide bond</keyword>
<keyword evidence="22" id="KW-1185">Reference proteome</keyword>
<evidence type="ECO:0000256" key="7">
    <source>
        <dbReference type="ARBA" id="ARBA00022692"/>
    </source>
</evidence>
<feature type="transmembrane region" description="Helical" evidence="20">
    <location>
        <begin position="31"/>
        <end position="53"/>
    </location>
</feature>
<evidence type="ECO:0000256" key="4">
    <source>
        <dbReference type="ARBA" id="ARBA00006003"/>
    </source>
</evidence>
<keyword evidence="15" id="KW-0325">Glycoprotein</keyword>
<dbReference type="PANTHER" id="PTHR45906">
    <property type="entry name" value="ALPHA-N-ACETYL-NEURAMINYL-2,3-BETA-GALACTOSYL-1, 3-N-ACETYL-GALACTOSAMINIDE ALPHA-2,6-SIALYLTRANSFERASE-LIKE"/>
    <property type="match status" value="1"/>
</dbReference>
<dbReference type="GO" id="GO:0001574">
    <property type="term" value="P:ganglioside biosynthetic process"/>
    <property type="evidence" value="ECO:0007669"/>
    <property type="project" value="TreeGrafter"/>
</dbReference>
<keyword evidence="6 21" id="KW-0808">Transferase</keyword>
<evidence type="ECO:0000256" key="19">
    <source>
        <dbReference type="ARBA" id="ARBA00066955"/>
    </source>
</evidence>
<dbReference type="GO" id="GO:0047290">
    <property type="term" value="F:alpha-N-acetylneuraminyl-2,3-beta-galactosyl-1,3-N-acetyl-galactosaminide 6-alpha-sialyltransferase activity"/>
    <property type="evidence" value="ECO:0007669"/>
    <property type="project" value="UniProtKB-EC"/>
</dbReference>
<evidence type="ECO:0000256" key="5">
    <source>
        <dbReference type="ARBA" id="ARBA00022676"/>
    </source>
</evidence>
<comment type="catalytic activity">
    <reaction evidence="16">
        <text>a ganglioside GM1b (d18:1(4E)) + CMP-N-acetyl-beta-neuraminate = a ganglioside GD1alpha (d18:1(4E)) + CMP + H(+)</text>
        <dbReference type="Rhea" id="RHEA:41968"/>
        <dbReference type="ChEBI" id="CHEBI:15378"/>
        <dbReference type="ChEBI" id="CHEBI:57812"/>
        <dbReference type="ChEBI" id="CHEBI:60377"/>
        <dbReference type="ChEBI" id="CHEBI:78568"/>
        <dbReference type="ChEBI" id="CHEBI:78569"/>
    </reaction>
    <physiologicalReaction direction="left-to-right" evidence="16">
        <dbReference type="Rhea" id="RHEA:41969"/>
    </physiologicalReaction>
</comment>
<comment type="catalytic activity">
    <reaction evidence="18">
        <text>3-O-[alpha-Neu5Ac-(2-&gt;3)-beta-D-Gal-(1-&gt;3)-alpha-D-GalNAc]-L-Ser-[protein] + CMP-N-acetyl-beta-neuraminate = a 3-O-{alpha-Neu5Ac-(2-&gt;3)-beta-D-Gal-(1-&gt;3)-[alpha-Neu5Ac-(2-&gt;6)]-alpha-D-GalNAc}-L-seryl-[protein] + CMP + H(+)</text>
        <dbReference type="Rhea" id="RHEA:65280"/>
        <dbReference type="Rhea" id="RHEA-COMP:16760"/>
        <dbReference type="Rhea" id="RHEA-COMP:16761"/>
        <dbReference type="ChEBI" id="CHEBI:15378"/>
        <dbReference type="ChEBI" id="CHEBI:57812"/>
        <dbReference type="ChEBI" id="CHEBI:60377"/>
        <dbReference type="ChEBI" id="CHEBI:156395"/>
        <dbReference type="ChEBI" id="CHEBI:156397"/>
    </reaction>
    <physiologicalReaction direction="left-to-right" evidence="18">
        <dbReference type="Rhea" id="RHEA:65281"/>
    </physiologicalReaction>
</comment>
<evidence type="ECO:0000256" key="12">
    <source>
        <dbReference type="ARBA" id="ARBA00023098"/>
    </source>
</evidence>
<evidence type="ECO:0000256" key="18">
    <source>
        <dbReference type="ARBA" id="ARBA00053014"/>
    </source>
</evidence>
<evidence type="ECO:0000256" key="11">
    <source>
        <dbReference type="ARBA" id="ARBA00023034"/>
    </source>
</evidence>
<evidence type="ECO:0000256" key="17">
    <source>
        <dbReference type="ARBA" id="ARBA00050681"/>
    </source>
</evidence>
<evidence type="ECO:0000256" key="6">
    <source>
        <dbReference type="ARBA" id="ARBA00022679"/>
    </source>
</evidence>
<evidence type="ECO:0000256" key="13">
    <source>
        <dbReference type="ARBA" id="ARBA00023136"/>
    </source>
</evidence>
<proteinExistence type="inferred from homology"/>
<dbReference type="GO" id="GO:0000139">
    <property type="term" value="C:Golgi membrane"/>
    <property type="evidence" value="ECO:0007669"/>
    <property type="project" value="UniProtKB-SubCell"/>
</dbReference>
<dbReference type="GO" id="GO:0009311">
    <property type="term" value="P:oligosaccharide metabolic process"/>
    <property type="evidence" value="ECO:0007669"/>
    <property type="project" value="TreeGrafter"/>
</dbReference>
<gene>
    <name evidence="21" type="ORF">DR999_PMT08764</name>
</gene>
<dbReference type="OrthoDB" id="10264956at2759"/>
<evidence type="ECO:0000256" key="1">
    <source>
        <dbReference type="ARBA" id="ARBA00004323"/>
    </source>
</evidence>
<evidence type="ECO:0000256" key="2">
    <source>
        <dbReference type="ARBA" id="ARBA00004922"/>
    </source>
</evidence>
<keyword evidence="10 20" id="KW-1133">Transmembrane helix</keyword>
<evidence type="ECO:0000256" key="9">
    <source>
        <dbReference type="ARBA" id="ARBA00022981"/>
    </source>
</evidence>
<dbReference type="Pfam" id="PF00777">
    <property type="entry name" value="Glyco_transf_29"/>
    <property type="match status" value="1"/>
</dbReference>
<dbReference type="Proteomes" id="UP000297703">
    <property type="component" value="Unassembled WGS sequence"/>
</dbReference>
<reference evidence="21 22" key="1">
    <citation type="submission" date="2019-04" db="EMBL/GenBank/DDBJ databases">
        <title>Draft genome of the big-headed turtle Platysternon megacephalum.</title>
        <authorList>
            <person name="Gong S."/>
        </authorList>
    </citation>
    <scope>NUCLEOTIDE SEQUENCE [LARGE SCALE GENOMIC DNA]</scope>
    <source>
        <strain evidence="21">DO16091913</strain>
        <tissue evidence="21">Muscle</tissue>
    </source>
</reference>
<dbReference type="AlphaFoldDB" id="A0A4D9ELG7"/>
<dbReference type="EMBL" id="QXTE01000070">
    <property type="protein sequence ID" value="TFK08348.1"/>
    <property type="molecule type" value="Genomic_DNA"/>
</dbReference>
<evidence type="ECO:0000256" key="20">
    <source>
        <dbReference type="SAM" id="Phobius"/>
    </source>
</evidence>
<evidence type="ECO:0000313" key="22">
    <source>
        <dbReference type="Proteomes" id="UP000297703"/>
    </source>
</evidence>
<keyword evidence="11" id="KW-0333">Golgi apparatus</keyword>
<dbReference type="InterPro" id="IPR038578">
    <property type="entry name" value="GT29-like_sf"/>
</dbReference>
<evidence type="ECO:0000256" key="3">
    <source>
        <dbReference type="ARBA" id="ARBA00004934"/>
    </source>
</evidence>
<evidence type="ECO:0000256" key="8">
    <source>
        <dbReference type="ARBA" id="ARBA00022968"/>
    </source>
</evidence>
<keyword evidence="7 20" id="KW-0812">Transmembrane</keyword>
<comment type="catalytic activity">
    <reaction evidence="17">
        <text>3-O-[alpha-Neu5Ac-(2-&gt;3)-beta-D-Gal-(1-&gt;3)-alpha-D-GalNAc]-L-Thr-[protein] + CMP-N-acetyl-beta-neuraminate = a 3-O-{alpha-Neu5Ac-(2-&gt;3)-beta-D-Gal-(1-&gt;3)-[alpha-Neu5Ac-(2-&gt;6)]-alpha-D-GalNAc}-L-threonyl-[protein] + CMP + H(+)</text>
        <dbReference type="Rhea" id="RHEA:65284"/>
        <dbReference type="Rhea" id="RHEA-COMP:16762"/>
        <dbReference type="Rhea" id="RHEA-COMP:16763"/>
        <dbReference type="ChEBI" id="CHEBI:15378"/>
        <dbReference type="ChEBI" id="CHEBI:57812"/>
        <dbReference type="ChEBI" id="CHEBI:60377"/>
        <dbReference type="ChEBI" id="CHEBI:156396"/>
        <dbReference type="ChEBI" id="CHEBI:156398"/>
    </reaction>
    <physiologicalReaction direction="left-to-right" evidence="17">
        <dbReference type="Rhea" id="RHEA:65285"/>
    </physiologicalReaction>
</comment>
<comment type="pathway">
    <text evidence="2">Protein modification; protein glycosylation.</text>
</comment>
<keyword evidence="13 20" id="KW-0472">Membrane</keyword>
<evidence type="ECO:0000256" key="16">
    <source>
        <dbReference type="ARBA" id="ARBA00043744"/>
    </source>
</evidence>
<keyword evidence="9" id="KW-0730">Sialic acid</keyword>
<name>A0A4D9ELG7_9SAUR</name>
<dbReference type="Gene3D" id="3.90.1480.20">
    <property type="entry name" value="Glycosyl transferase family 29"/>
    <property type="match status" value="1"/>
</dbReference>
<organism evidence="21 22">
    <name type="scientific">Platysternon megacephalum</name>
    <name type="common">big-headed turtle</name>
    <dbReference type="NCBI Taxonomy" id="55544"/>
    <lineage>
        <taxon>Eukaryota</taxon>
        <taxon>Metazoa</taxon>
        <taxon>Chordata</taxon>
        <taxon>Craniata</taxon>
        <taxon>Vertebrata</taxon>
        <taxon>Euteleostomi</taxon>
        <taxon>Archelosauria</taxon>
        <taxon>Testudinata</taxon>
        <taxon>Testudines</taxon>
        <taxon>Cryptodira</taxon>
        <taxon>Durocryptodira</taxon>
        <taxon>Testudinoidea</taxon>
        <taxon>Platysternidae</taxon>
        <taxon>Platysternon</taxon>
    </lineage>
</organism>